<comment type="caution">
    <text evidence="1">The sequence shown here is derived from an EMBL/GenBank/DDBJ whole genome shotgun (WGS) entry which is preliminary data.</text>
</comment>
<name>A0A8T2NSR1_9TELE</name>
<dbReference type="AlphaFoldDB" id="A0A8T2NSR1"/>
<proteinExistence type="predicted"/>
<dbReference type="EMBL" id="JAFBMS010000042">
    <property type="protein sequence ID" value="KAG9340588.1"/>
    <property type="molecule type" value="Genomic_DNA"/>
</dbReference>
<dbReference type="Proteomes" id="UP000824540">
    <property type="component" value="Unassembled WGS sequence"/>
</dbReference>
<sequence>MKLNLCTRSEQEAEGAEAGWQITQGCAGVSLGESCISASGTRLKAAGPIPPPHCQHWANRQQHSDLKWTVCMAVTPWPLNRTQLHDTFTDTPL</sequence>
<organism evidence="1 2">
    <name type="scientific">Albula glossodonta</name>
    <name type="common">roundjaw bonefish</name>
    <dbReference type="NCBI Taxonomy" id="121402"/>
    <lineage>
        <taxon>Eukaryota</taxon>
        <taxon>Metazoa</taxon>
        <taxon>Chordata</taxon>
        <taxon>Craniata</taxon>
        <taxon>Vertebrata</taxon>
        <taxon>Euteleostomi</taxon>
        <taxon>Actinopterygii</taxon>
        <taxon>Neopterygii</taxon>
        <taxon>Teleostei</taxon>
        <taxon>Albuliformes</taxon>
        <taxon>Albulidae</taxon>
        <taxon>Albula</taxon>
    </lineage>
</organism>
<evidence type="ECO:0000313" key="1">
    <source>
        <dbReference type="EMBL" id="KAG9340588.1"/>
    </source>
</evidence>
<reference evidence="1" key="1">
    <citation type="thesis" date="2021" institute="BYU ScholarsArchive" country="Provo, UT, USA">
        <title>Applications of and Algorithms for Genome Assembly and Genomic Analyses with an Emphasis on Marine Teleosts.</title>
        <authorList>
            <person name="Pickett B.D."/>
        </authorList>
    </citation>
    <scope>NUCLEOTIDE SEQUENCE</scope>
    <source>
        <strain evidence="1">HI-2016</strain>
    </source>
</reference>
<accession>A0A8T2NSR1</accession>
<protein>
    <submittedName>
        <fullName evidence="1">Uncharacterized protein</fullName>
    </submittedName>
</protein>
<gene>
    <name evidence="1" type="ORF">JZ751_021410</name>
</gene>
<evidence type="ECO:0000313" key="2">
    <source>
        <dbReference type="Proteomes" id="UP000824540"/>
    </source>
</evidence>
<keyword evidence="2" id="KW-1185">Reference proteome</keyword>